<feature type="domain" description="TadE-like" evidence="2">
    <location>
        <begin position="9"/>
        <end position="51"/>
    </location>
</feature>
<evidence type="ECO:0000256" key="1">
    <source>
        <dbReference type="SAM" id="Phobius"/>
    </source>
</evidence>
<dbReference type="Proteomes" id="UP000438093">
    <property type="component" value="Unassembled WGS sequence"/>
</dbReference>
<name>A0A6N7RKW6_9ACTN</name>
<dbReference type="Pfam" id="PF07811">
    <property type="entry name" value="TadE"/>
    <property type="match status" value="1"/>
</dbReference>
<evidence type="ECO:0000313" key="4">
    <source>
        <dbReference type="Proteomes" id="UP000438093"/>
    </source>
</evidence>
<keyword evidence="4" id="KW-1185">Reference proteome</keyword>
<evidence type="ECO:0000313" key="3">
    <source>
        <dbReference type="EMBL" id="MRX81652.1"/>
    </source>
</evidence>
<evidence type="ECO:0000259" key="2">
    <source>
        <dbReference type="Pfam" id="PF07811"/>
    </source>
</evidence>
<feature type="transmembrane region" description="Helical" evidence="1">
    <location>
        <begin position="12"/>
        <end position="30"/>
    </location>
</feature>
<keyword evidence="1" id="KW-1133">Transmembrane helix</keyword>
<sequence>MSRLHPFKGQAAVEFLCVVPFLFVLMFVVVDVSRVATASSQAQAIGSDTARWCATQRSAMQAVDGASALTHAQSSGQLAAGSTVTLMKEREADATYTMRLLADDGTVDKAQMIKEKREKITVEVKMPIKPLFPIFYGVGWSGTFQVRGEYMAYATIGREL</sequence>
<proteinExistence type="predicted"/>
<dbReference type="InterPro" id="IPR012495">
    <property type="entry name" value="TadE-like_dom"/>
</dbReference>
<protein>
    <recommendedName>
        <fullName evidence="2">TadE-like domain-containing protein</fullName>
    </recommendedName>
</protein>
<reference evidence="4" key="1">
    <citation type="submission" date="2019-08" db="EMBL/GenBank/DDBJ databases">
        <title>Arthrobacter sp. nov., isolated from plateau pika and Tibetan wild ass.</title>
        <authorList>
            <person name="Ge Y."/>
        </authorList>
    </citation>
    <scope>NUCLEOTIDE SEQUENCE [LARGE SCALE GENOMIC DNA]</scope>
    <source>
        <strain evidence="4">HF-4214</strain>
    </source>
</reference>
<comment type="caution">
    <text evidence="3">The sequence shown here is derived from an EMBL/GenBank/DDBJ whole genome shotgun (WGS) entry which is preliminary data.</text>
</comment>
<keyword evidence="1" id="KW-0812">Transmembrane</keyword>
<dbReference type="RefSeq" id="WP_154332546.1">
    <property type="nucleotide sequence ID" value="NZ_VTFY01000002.1"/>
</dbReference>
<accession>A0A6N7RKW6</accession>
<dbReference type="EMBL" id="VTFY01000002">
    <property type="protein sequence ID" value="MRX81652.1"/>
    <property type="molecule type" value="Genomic_DNA"/>
</dbReference>
<organism evidence="3 4">
    <name type="scientific">Eggerthella guodeyinii</name>
    <dbReference type="NCBI Taxonomy" id="2690837"/>
    <lineage>
        <taxon>Bacteria</taxon>
        <taxon>Bacillati</taxon>
        <taxon>Actinomycetota</taxon>
        <taxon>Coriobacteriia</taxon>
        <taxon>Eggerthellales</taxon>
        <taxon>Eggerthellaceae</taxon>
        <taxon>Eggerthella</taxon>
    </lineage>
</organism>
<gene>
    <name evidence="3" type="ORF">GJG86_03975</name>
</gene>
<keyword evidence="1" id="KW-0472">Membrane</keyword>
<dbReference type="AlphaFoldDB" id="A0A6N7RKW6"/>